<dbReference type="CDD" id="cd05831">
    <property type="entry name" value="Ribosomal_P1"/>
    <property type="match status" value="1"/>
</dbReference>
<evidence type="ECO:0000256" key="3">
    <source>
        <dbReference type="ARBA" id="ARBA00022980"/>
    </source>
</evidence>
<dbReference type="Gene3D" id="1.10.10.1410">
    <property type="match status" value="1"/>
</dbReference>
<evidence type="ECO:0000313" key="5">
    <source>
        <dbReference type="EMBL" id="GBG00619.1"/>
    </source>
</evidence>
<organism evidence="5 6">
    <name type="scientific">Raphidocelis subcapitata</name>
    <dbReference type="NCBI Taxonomy" id="307507"/>
    <lineage>
        <taxon>Eukaryota</taxon>
        <taxon>Viridiplantae</taxon>
        <taxon>Chlorophyta</taxon>
        <taxon>core chlorophytes</taxon>
        <taxon>Chlorophyceae</taxon>
        <taxon>CS clade</taxon>
        <taxon>Sphaeropleales</taxon>
        <taxon>Selenastraceae</taxon>
        <taxon>Raphidocelis</taxon>
    </lineage>
</organism>
<dbReference type="PANTHER" id="PTHR45696">
    <property type="entry name" value="60S ACIDIC RIBOSOMAL PROTEIN P1"/>
    <property type="match status" value="1"/>
</dbReference>
<evidence type="ECO:0000256" key="2">
    <source>
        <dbReference type="ARBA" id="ARBA00011266"/>
    </source>
</evidence>
<keyword evidence="4" id="KW-0687">Ribonucleoprotein</keyword>
<dbReference type="GO" id="GO:0043021">
    <property type="term" value="F:ribonucleoprotein complex binding"/>
    <property type="evidence" value="ECO:0007669"/>
    <property type="project" value="TreeGrafter"/>
</dbReference>
<comment type="similarity">
    <text evidence="1">Belongs to the eukaryotic ribosomal protein P1/P2 family.</text>
</comment>
<dbReference type="OrthoDB" id="2194681at2759"/>
<dbReference type="Proteomes" id="UP000247498">
    <property type="component" value="Unassembled WGS sequence"/>
</dbReference>
<dbReference type="FunFam" id="1.10.10.1410:FF:000001">
    <property type="entry name" value="60S acidic ribosomal protein P1"/>
    <property type="match status" value="1"/>
</dbReference>
<reference evidence="5 6" key="1">
    <citation type="journal article" date="2018" name="Sci. Rep.">
        <title>Raphidocelis subcapitata (=Pseudokirchneriella subcapitata) provides an insight into genome evolution and environmental adaptations in the Sphaeropleales.</title>
        <authorList>
            <person name="Suzuki S."/>
            <person name="Yamaguchi H."/>
            <person name="Nakajima N."/>
            <person name="Kawachi M."/>
        </authorList>
    </citation>
    <scope>NUCLEOTIDE SEQUENCE [LARGE SCALE GENOMIC DNA]</scope>
    <source>
        <strain evidence="5 6">NIES-35</strain>
    </source>
</reference>
<dbReference type="InParanoid" id="A0A2V0PLD6"/>
<name>A0A2V0PLD6_9CHLO</name>
<dbReference type="Pfam" id="PF00428">
    <property type="entry name" value="Ribosomal_60s"/>
    <property type="match status" value="1"/>
</dbReference>
<comment type="subunit">
    <text evidence="2">P1 and P2 exist as dimers at the large ribosomal subunit.</text>
</comment>
<sequence length="76" mass="7956">MSTSELACTYAALILADDGLDVTADGINSILKAAGIEVEPYWPSLFAKFFASNKVMDLISNVGAAAVADCTPYLLP</sequence>
<evidence type="ECO:0000256" key="1">
    <source>
        <dbReference type="ARBA" id="ARBA00005436"/>
    </source>
</evidence>
<dbReference type="FunCoup" id="A0A2V0PLD6">
    <property type="interactions" value="1026"/>
</dbReference>
<dbReference type="GO" id="GO:0022625">
    <property type="term" value="C:cytosolic large ribosomal subunit"/>
    <property type="evidence" value="ECO:0007669"/>
    <property type="project" value="TreeGrafter"/>
</dbReference>
<dbReference type="GO" id="GO:0003735">
    <property type="term" value="F:structural constituent of ribosome"/>
    <property type="evidence" value="ECO:0007669"/>
    <property type="project" value="TreeGrafter"/>
</dbReference>
<dbReference type="GO" id="GO:0030295">
    <property type="term" value="F:protein kinase activator activity"/>
    <property type="evidence" value="ECO:0007669"/>
    <property type="project" value="TreeGrafter"/>
</dbReference>
<proteinExistence type="inferred from homology"/>
<evidence type="ECO:0000256" key="4">
    <source>
        <dbReference type="ARBA" id="ARBA00023274"/>
    </source>
</evidence>
<keyword evidence="3 5" id="KW-0689">Ribosomal protein</keyword>
<dbReference type="GO" id="GO:0002181">
    <property type="term" value="P:cytoplasmic translation"/>
    <property type="evidence" value="ECO:0007669"/>
    <property type="project" value="TreeGrafter"/>
</dbReference>
<keyword evidence="6" id="KW-1185">Reference proteome</keyword>
<dbReference type="InterPro" id="IPR038716">
    <property type="entry name" value="P1/P2_N_sf"/>
</dbReference>
<gene>
    <name evidence="5" type="ORF">Rsub_13418</name>
</gene>
<dbReference type="STRING" id="307507.A0A2V0PLD6"/>
<evidence type="ECO:0000313" key="6">
    <source>
        <dbReference type="Proteomes" id="UP000247498"/>
    </source>
</evidence>
<accession>A0A2V0PLD6</accession>
<dbReference type="EMBL" id="BDRX01000264">
    <property type="protein sequence ID" value="GBG00619.1"/>
    <property type="molecule type" value="Genomic_DNA"/>
</dbReference>
<comment type="caution">
    <text evidence="5">The sequence shown here is derived from an EMBL/GenBank/DDBJ whole genome shotgun (WGS) entry which is preliminary data.</text>
</comment>
<dbReference type="AlphaFoldDB" id="A0A2V0PLD6"/>
<protein>
    <submittedName>
        <fullName evidence="5">60S acidic ribosomal protein P1</fullName>
    </submittedName>
</protein>
<dbReference type="PANTHER" id="PTHR45696:SF10">
    <property type="entry name" value="LARGE RIBOSOMAL SUBUNIT PROTEIN P1"/>
    <property type="match status" value="1"/>
</dbReference>